<dbReference type="AlphaFoldDB" id="A0A0F8UH80"/>
<feature type="transmembrane region" description="Helical" evidence="8">
    <location>
        <begin position="221"/>
        <end position="244"/>
    </location>
</feature>
<evidence type="ECO:0000256" key="7">
    <source>
        <dbReference type="SAM" id="MobiDB-lite"/>
    </source>
</evidence>
<feature type="transmembrane region" description="Helical" evidence="8">
    <location>
        <begin position="182"/>
        <end position="206"/>
    </location>
</feature>
<feature type="compositionally biased region" description="Polar residues" evidence="7">
    <location>
        <begin position="325"/>
        <end position="341"/>
    </location>
</feature>
<keyword evidence="4 8" id="KW-0812">Transmembrane</keyword>
<evidence type="ECO:0000313" key="10">
    <source>
        <dbReference type="EMBL" id="KKK18918.1"/>
    </source>
</evidence>
<feature type="region of interest" description="Disordered" evidence="7">
    <location>
        <begin position="931"/>
        <end position="963"/>
    </location>
</feature>
<evidence type="ECO:0000259" key="9">
    <source>
        <dbReference type="SMART" id="SM00833"/>
    </source>
</evidence>
<dbReference type="Pfam" id="PF07683">
    <property type="entry name" value="CobW_C"/>
    <property type="match status" value="1"/>
</dbReference>
<dbReference type="InterPro" id="IPR051927">
    <property type="entry name" value="Zn_Chap_cDPG_Synth"/>
</dbReference>
<dbReference type="GO" id="GO:0016020">
    <property type="term" value="C:membrane"/>
    <property type="evidence" value="ECO:0007669"/>
    <property type="project" value="UniProtKB-SubCell"/>
</dbReference>
<feature type="transmembrane region" description="Helical" evidence="8">
    <location>
        <begin position="86"/>
        <end position="106"/>
    </location>
</feature>
<evidence type="ECO:0000313" key="11">
    <source>
        <dbReference type="Proteomes" id="UP000034947"/>
    </source>
</evidence>
<keyword evidence="5 8" id="KW-1133">Transmembrane helix</keyword>
<name>A0A0F8UH80_9EURO</name>
<feature type="compositionally biased region" description="Acidic residues" evidence="7">
    <location>
        <begin position="937"/>
        <end position="963"/>
    </location>
</feature>
<keyword evidence="11" id="KW-1185">Reference proteome</keyword>
<dbReference type="SMART" id="SM00833">
    <property type="entry name" value="CobW_C"/>
    <property type="match status" value="1"/>
</dbReference>
<keyword evidence="6 8" id="KW-0472">Membrane</keyword>
<accession>A0A0F8UH80</accession>
<evidence type="ECO:0000256" key="1">
    <source>
        <dbReference type="ARBA" id="ARBA00004141"/>
    </source>
</evidence>
<dbReference type="Gene3D" id="3.40.50.300">
    <property type="entry name" value="P-loop containing nucleotide triphosphate hydrolases"/>
    <property type="match status" value="1"/>
</dbReference>
<gene>
    <name evidence="10" type="ORF">AOCH_000316</name>
</gene>
<dbReference type="VEuPathDB" id="FungiDB:P175DRAFT_0516025"/>
<feature type="transmembrane region" description="Helical" evidence="8">
    <location>
        <begin position="47"/>
        <end position="66"/>
    </location>
</feature>
<dbReference type="SUPFAM" id="SSF52540">
    <property type="entry name" value="P-loop containing nucleoside triphosphate hydrolases"/>
    <property type="match status" value="1"/>
</dbReference>
<feature type="transmembrane region" description="Helical" evidence="8">
    <location>
        <begin position="449"/>
        <end position="469"/>
    </location>
</feature>
<evidence type="ECO:0000256" key="8">
    <source>
        <dbReference type="SAM" id="Phobius"/>
    </source>
</evidence>
<sequence length="1122" mass="124988">MVLHQFDYIFAIGTIFAFLDAWNIGANDVANSWATSVSSRSVKYWQAMILATLMEFSGGIGVGARVADTIRTKVVDVNRFEDNPALLMLGMTCALVSSSLYLTFATRIGLPVSTTHSIMGGVIGMGIALLGGNGIKWWGGDINSGVVQVFLAWVIAPLMSGVFGAIIFLFTKYAVLLRKNPAMRALFTVPLYFFITCTLLALLIVWKGGSSRISLTNAETAGVIVGVGAAMALLSGLFLVPWLYRKVIKDDWELTWFHLPLGPLLLRRGEVPPRPDGVEAIENYYRGHKTMDELQAERTATGDVESEGDFNKPDEDPSSQEPKEQTQVTAATKSEPGNFQISGPRPEGGTFHPAVLFWQVKRLFFRGIEQDIISIQNKRNLLTGDIEMVHAHATHFENRAEFMFSFLQVLTASTASFTHGANDLSNAVGPYATIYYIWSTNELSSKSPVPYWILAFGGISLVIGLWTYGYNIMRNLGNRITLHSPSRGFTMELGSAITIIVATRLKLPISTTQCITGATVGVGLCNGTWRTINWRMVAWIYFGWILTLPATGIISGCLAGIIINAPRWGVGARRCVNRRFRLFTESINWRLLQEKSKMIAKELETRQLPVTLLSGFLGSGKTTLLEHILKSQDHGLRIAVIVNDMSTLNIDATLLTNHKVSQTKEKLIQLQNGCICCTLRGDLLAELARLTKQRGVDYVVIESTGISEPLQVAETFTAEFSKAMLDAEEQFMDEDGGDEESKRILTEIVNMGGLHTLAKLDTTVTVIDAFNLLANFDTTEFLSDRYGSEEIVPEDERTISDLMVDQIEFADVVIVNKIETVSEDTTAKIRRLIGLLNPDAKVLESSYSRVDVREIIGTGRFNFLKAASGAGWLRSLHEMTVQNTGLGKRMAPKPETLEYGINNFVYSARRPFHPRRLFSLLHDKFIVLQSSQHAHDDGEEEGEDDEDEDGDEDMEDSEDLDDFDDFEQPDEAVILANKRSHPAFGPLLRSKGFFWLATRPMQFGEWSQAGGMLTVGCGGPWFAEVPDEAWPEDKDVRESIERDFQGKWGDRRQELVFIGEGLDPHAVTVLLDECLLDDADMKRWERVMKNKKLSTAEKNEKIGKMWEDGWEDWPGPGEEHED</sequence>
<feature type="transmembrane region" description="Helical" evidence="8">
    <location>
        <begin position="538"/>
        <end position="563"/>
    </location>
</feature>
<dbReference type="InterPro" id="IPR003495">
    <property type="entry name" value="CobW/HypB/UreG_nucleotide-bd"/>
</dbReference>
<evidence type="ECO:0000256" key="4">
    <source>
        <dbReference type="ARBA" id="ARBA00022692"/>
    </source>
</evidence>
<dbReference type="GO" id="GO:0005315">
    <property type="term" value="F:phosphate transmembrane transporter activity"/>
    <property type="evidence" value="ECO:0007669"/>
    <property type="project" value="InterPro"/>
</dbReference>
<dbReference type="Pfam" id="PF02492">
    <property type="entry name" value="cobW"/>
    <property type="match status" value="2"/>
</dbReference>
<evidence type="ECO:0000256" key="3">
    <source>
        <dbReference type="ARBA" id="ARBA00022592"/>
    </source>
</evidence>
<dbReference type="InterPro" id="IPR011629">
    <property type="entry name" value="CobW-like_C"/>
</dbReference>
<evidence type="ECO:0000256" key="5">
    <source>
        <dbReference type="ARBA" id="ARBA00022989"/>
    </source>
</evidence>
<feature type="domain" description="CobW C-terminal" evidence="9">
    <location>
        <begin position="901"/>
        <end position="1075"/>
    </location>
</feature>
<reference evidence="10 11" key="1">
    <citation type="submission" date="2015-02" db="EMBL/GenBank/DDBJ databases">
        <title>Draft Genome Sequences of Two Closely-Related Aflatoxigenic Aspergillus Species Obtained from the Cote d'Ivoire.</title>
        <authorList>
            <person name="Moore G.G."/>
            <person name="Beltz S.B."/>
            <person name="Mack B.M."/>
        </authorList>
    </citation>
    <scope>NUCLEOTIDE SEQUENCE [LARGE SCALE GENOMIC DNA]</scope>
    <source>
        <strain evidence="10 11">SRRC1432</strain>
    </source>
</reference>
<dbReference type="Pfam" id="PF01384">
    <property type="entry name" value="PHO4"/>
    <property type="match status" value="1"/>
</dbReference>
<proteinExistence type="predicted"/>
<feature type="transmembrane region" description="Helical" evidence="8">
    <location>
        <begin position="118"/>
        <end position="138"/>
    </location>
</feature>
<keyword evidence="2" id="KW-0813">Transport</keyword>
<comment type="subcellular location">
    <subcellularLocation>
        <location evidence="1">Membrane</location>
        <topology evidence="1">Multi-pass membrane protein</topology>
    </subcellularLocation>
</comment>
<feature type="transmembrane region" description="Helical" evidence="8">
    <location>
        <begin position="6"/>
        <end position="26"/>
    </location>
</feature>
<dbReference type="InterPro" id="IPR001204">
    <property type="entry name" value="Phos_transporter"/>
</dbReference>
<dbReference type="CDD" id="cd03112">
    <property type="entry name" value="CobW-like"/>
    <property type="match status" value="1"/>
</dbReference>
<comment type="caution">
    <text evidence="10">The sequence shown here is derived from an EMBL/GenBank/DDBJ whole genome shotgun (WGS) entry which is preliminary data.</text>
</comment>
<keyword evidence="3" id="KW-0592">Phosphate transport</keyword>
<dbReference type="SUPFAM" id="SSF90002">
    <property type="entry name" value="Hypothetical protein YjiA, C-terminal domain"/>
    <property type="match status" value="1"/>
</dbReference>
<dbReference type="EMBL" id="JYKN01001813">
    <property type="protein sequence ID" value="KKK18918.1"/>
    <property type="molecule type" value="Genomic_DNA"/>
</dbReference>
<protein>
    <recommendedName>
        <fullName evidence="9">CobW C-terminal domain-containing protein</fullName>
    </recommendedName>
</protein>
<dbReference type="OrthoDB" id="260807at2759"/>
<feature type="transmembrane region" description="Helical" evidence="8">
    <location>
        <begin position="150"/>
        <end position="170"/>
    </location>
</feature>
<evidence type="ECO:0000256" key="2">
    <source>
        <dbReference type="ARBA" id="ARBA00022448"/>
    </source>
</evidence>
<dbReference type="Proteomes" id="UP000034947">
    <property type="component" value="Unassembled WGS sequence"/>
</dbReference>
<feature type="region of interest" description="Disordered" evidence="7">
    <location>
        <begin position="298"/>
        <end position="345"/>
    </location>
</feature>
<dbReference type="InterPro" id="IPR027417">
    <property type="entry name" value="P-loop_NTPase"/>
</dbReference>
<organism evidence="10 11">
    <name type="scientific">Aspergillus ochraceoroseus</name>
    <dbReference type="NCBI Taxonomy" id="138278"/>
    <lineage>
        <taxon>Eukaryota</taxon>
        <taxon>Fungi</taxon>
        <taxon>Dikarya</taxon>
        <taxon>Ascomycota</taxon>
        <taxon>Pezizomycotina</taxon>
        <taxon>Eurotiomycetes</taxon>
        <taxon>Eurotiomycetidae</taxon>
        <taxon>Eurotiales</taxon>
        <taxon>Aspergillaceae</taxon>
        <taxon>Aspergillus</taxon>
        <taxon>Aspergillus subgen. Nidulantes</taxon>
    </lineage>
</organism>
<dbReference type="GO" id="GO:0006817">
    <property type="term" value="P:phosphate ion transport"/>
    <property type="evidence" value="ECO:0007669"/>
    <property type="project" value="UniProtKB-KW"/>
</dbReference>
<dbReference type="PANTHER" id="PTHR43603">
    <property type="entry name" value="COBW DOMAIN-CONTAINING PROTEIN DDB_G0274527"/>
    <property type="match status" value="1"/>
</dbReference>
<evidence type="ECO:0000256" key="6">
    <source>
        <dbReference type="ARBA" id="ARBA00023136"/>
    </source>
</evidence>
<dbReference type="PANTHER" id="PTHR43603:SF1">
    <property type="entry name" value="ZINC-REGULATED GTPASE METALLOPROTEIN ACTIVATOR 1"/>
    <property type="match status" value="1"/>
</dbReference>